<evidence type="ECO:0000256" key="4">
    <source>
        <dbReference type="PROSITE-ProRule" id="PRU00601"/>
    </source>
</evidence>
<sequence>MCKHILNAQVTIRAPCCQRFFDCPQCHAESADHPLGKTTEMAFLCKKCKRAFRKDLTVFEDGDEYCPHCDNHYVIEAKTPAPMLGIEGEDARVDNRMLKDDRMRYDPRRDWQARDQAAQESDRVDQGGWQKALQERDSALVPTDARNADGEKIMDLVDEDLDWS</sequence>
<name>A0A316YKA8_9BASI</name>
<feature type="compositionally biased region" description="Basic and acidic residues" evidence="5">
    <location>
        <begin position="104"/>
        <end position="113"/>
    </location>
</feature>
<evidence type="ECO:0000256" key="2">
    <source>
        <dbReference type="ARBA" id="ARBA00022771"/>
    </source>
</evidence>
<dbReference type="PANTHER" id="PTHR28082">
    <property type="entry name" value="ZINC FINGER PROTEIN"/>
    <property type="match status" value="1"/>
</dbReference>
<accession>A0A316YKA8</accession>
<evidence type="ECO:0000256" key="5">
    <source>
        <dbReference type="SAM" id="MobiDB-lite"/>
    </source>
</evidence>
<dbReference type="Pfam" id="PF05495">
    <property type="entry name" value="zf-CHY"/>
    <property type="match status" value="1"/>
</dbReference>
<evidence type="ECO:0000259" key="6">
    <source>
        <dbReference type="PROSITE" id="PS51266"/>
    </source>
</evidence>
<dbReference type="GeneID" id="37041518"/>
<organism evidence="7 8">
    <name type="scientific">Acaromyces ingoldii</name>
    <dbReference type="NCBI Taxonomy" id="215250"/>
    <lineage>
        <taxon>Eukaryota</taxon>
        <taxon>Fungi</taxon>
        <taxon>Dikarya</taxon>
        <taxon>Basidiomycota</taxon>
        <taxon>Ustilaginomycotina</taxon>
        <taxon>Exobasidiomycetes</taxon>
        <taxon>Exobasidiales</taxon>
        <taxon>Cryptobasidiaceae</taxon>
        <taxon>Acaromyces</taxon>
    </lineage>
</organism>
<proteinExistence type="predicted"/>
<dbReference type="AlphaFoldDB" id="A0A316YKA8"/>
<evidence type="ECO:0000313" key="7">
    <source>
        <dbReference type="EMBL" id="PWN89990.1"/>
    </source>
</evidence>
<dbReference type="PROSITE" id="PS51266">
    <property type="entry name" value="ZF_CHY"/>
    <property type="match status" value="1"/>
</dbReference>
<dbReference type="GO" id="GO:0008270">
    <property type="term" value="F:zinc ion binding"/>
    <property type="evidence" value="ECO:0007669"/>
    <property type="project" value="UniProtKB-KW"/>
</dbReference>
<feature type="region of interest" description="Disordered" evidence="5">
    <location>
        <begin position="104"/>
        <end position="148"/>
    </location>
</feature>
<keyword evidence="1" id="KW-0479">Metal-binding</keyword>
<feature type="domain" description="CHY-type" evidence="6">
    <location>
        <begin position="1"/>
        <end position="71"/>
    </location>
</feature>
<dbReference type="FunCoup" id="A0A316YKA8">
    <property type="interactions" value="10"/>
</dbReference>
<dbReference type="SUPFAM" id="SSF161219">
    <property type="entry name" value="CHY zinc finger-like"/>
    <property type="match status" value="1"/>
</dbReference>
<dbReference type="PANTHER" id="PTHR28082:SF2">
    <property type="entry name" value="CHY-TYPE DOMAIN-CONTAINING PROTEIN"/>
    <property type="match status" value="1"/>
</dbReference>
<dbReference type="GO" id="GO:0045041">
    <property type="term" value="P:protein import into mitochondrial intermembrane space"/>
    <property type="evidence" value="ECO:0007669"/>
    <property type="project" value="TreeGrafter"/>
</dbReference>
<keyword evidence="8" id="KW-1185">Reference proteome</keyword>
<gene>
    <name evidence="7" type="ORF">FA10DRAFT_251251</name>
</gene>
<dbReference type="Proteomes" id="UP000245768">
    <property type="component" value="Unassembled WGS sequence"/>
</dbReference>
<evidence type="ECO:0000256" key="3">
    <source>
        <dbReference type="ARBA" id="ARBA00022833"/>
    </source>
</evidence>
<evidence type="ECO:0000256" key="1">
    <source>
        <dbReference type="ARBA" id="ARBA00022723"/>
    </source>
</evidence>
<dbReference type="OrthoDB" id="411372at2759"/>
<keyword evidence="2 4" id="KW-0863">Zinc-finger</keyword>
<dbReference type="STRING" id="215250.A0A316YKA8"/>
<evidence type="ECO:0000313" key="8">
    <source>
        <dbReference type="Proteomes" id="UP000245768"/>
    </source>
</evidence>
<dbReference type="InParanoid" id="A0A316YKA8"/>
<reference evidence="7 8" key="1">
    <citation type="journal article" date="2018" name="Mol. Biol. Evol.">
        <title>Broad Genomic Sampling Reveals a Smut Pathogenic Ancestry of the Fungal Clade Ustilaginomycotina.</title>
        <authorList>
            <person name="Kijpornyongpan T."/>
            <person name="Mondo S.J."/>
            <person name="Barry K."/>
            <person name="Sandor L."/>
            <person name="Lee J."/>
            <person name="Lipzen A."/>
            <person name="Pangilinan J."/>
            <person name="LaButti K."/>
            <person name="Hainaut M."/>
            <person name="Henrissat B."/>
            <person name="Grigoriev I.V."/>
            <person name="Spatafora J.W."/>
            <person name="Aime M.C."/>
        </authorList>
    </citation>
    <scope>NUCLEOTIDE SEQUENCE [LARGE SCALE GENOMIC DNA]</scope>
    <source>
        <strain evidence="7 8">MCA 4198</strain>
    </source>
</reference>
<protein>
    <recommendedName>
        <fullName evidence="6">CHY-type domain-containing protein</fullName>
    </recommendedName>
</protein>
<keyword evidence="3" id="KW-0862">Zinc</keyword>
<dbReference type="GO" id="GO:0005758">
    <property type="term" value="C:mitochondrial intermembrane space"/>
    <property type="evidence" value="ECO:0007669"/>
    <property type="project" value="TreeGrafter"/>
</dbReference>
<dbReference type="EMBL" id="KZ819636">
    <property type="protein sequence ID" value="PWN89990.1"/>
    <property type="molecule type" value="Genomic_DNA"/>
</dbReference>
<dbReference type="InterPro" id="IPR052604">
    <property type="entry name" value="Mito_Tim_assembly_helper"/>
</dbReference>
<dbReference type="InterPro" id="IPR008913">
    <property type="entry name" value="Znf_CHY"/>
</dbReference>
<dbReference type="InterPro" id="IPR037274">
    <property type="entry name" value="Znf_CHY_sf"/>
</dbReference>
<dbReference type="RefSeq" id="XP_025377188.1">
    <property type="nucleotide sequence ID" value="XM_025519602.1"/>
</dbReference>